<dbReference type="GO" id="GO:0016874">
    <property type="term" value="F:ligase activity"/>
    <property type="evidence" value="ECO:0007669"/>
    <property type="project" value="UniProtKB-KW"/>
</dbReference>
<sequence length="199" mass="21413">MNDLFPESLQPEAIGFGAIRDVAPVFFALYPSADDLPRVLAWRQKACRQQGVPPVTLRPDDILHVSVAEAGVPRRLREPLEVALGLAAEGFSYRPFELTLDVLVGGFGRDGRALVALADASSTNSVNGLRVALADAQKPFGLSASRGTIVPRLTLGYGDGLPAERRSIEPVSFHVEAVDLVASNVGKSEHLHLARWVLQ</sequence>
<dbReference type="SUPFAM" id="SSF55144">
    <property type="entry name" value="LigT-like"/>
    <property type="match status" value="1"/>
</dbReference>
<evidence type="ECO:0000313" key="1">
    <source>
        <dbReference type="EMBL" id="XBS88838.1"/>
    </source>
</evidence>
<protein>
    <submittedName>
        <fullName evidence="1">2'-5' RNA ligase family protein</fullName>
    </submittedName>
</protein>
<dbReference type="EMBL" id="CP157948">
    <property type="protein sequence ID" value="XBS88838.1"/>
    <property type="molecule type" value="Genomic_DNA"/>
</dbReference>
<keyword evidence="1" id="KW-0436">Ligase</keyword>
<dbReference type="RefSeq" id="WP_350015581.1">
    <property type="nucleotide sequence ID" value="NZ_CP157948.1"/>
</dbReference>
<accession>A0AAU7QJA0</accession>
<dbReference type="AlphaFoldDB" id="A0AAU7QJA0"/>
<gene>
    <name evidence="1" type="ORF">ABNK63_10520</name>
</gene>
<organism evidence="1">
    <name type="scientific">Rhodanobacter sp. IGA1.0</name>
    <dbReference type="NCBI Taxonomy" id="3158582"/>
    <lineage>
        <taxon>Bacteria</taxon>
        <taxon>Pseudomonadati</taxon>
        <taxon>Pseudomonadota</taxon>
        <taxon>Gammaproteobacteria</taxon>
        <taxon>Lysobacterales</taxon>
        <taxon>Rhodanobacteraceae</taxon>
        <taxon>Rhodanobacter</taxon>
    </lineage>
</organism>
<dbReference type="InterPro" id="IPR009097">
    <property type="entry name" value="Cyclic_Pdiesterase"/>
</dbReference>
<name>A0AAU7QJA0_9GAMM</name>
<reference evidence="1" key="1">
    <citation type="submission" date="2024-06" db="EMBL/GenBank/DDBJ databases">
        <authorList>
            <person name="Sun Y."/>
        </authorList>
    </citation>
    <scope>NUCLEOTIDE SEQUENCE</scope>
    <source>
        <strain evidence="1">IGA1.0</strain>
    </source>
</reference>
<dbReference type="Gene3D" id="3.90.1140.10">
    <property type="entry name" value="Cyclic phosphodiesterase"/>
    <property type="match status" value="1"/>
</dbReference>
<proteinExistence type="predicted"/>